<reference evidence="7 8" key="1">
    <citation type="submission" date="2023-01" db="EMBL/GenBank/DDBJ databases">
        <title>Novel species of the genus Vogesella isolated from rivers.</title>
        <authorList>
            <person name="Lu H."/>
        </authorList>
    </citation>
    <scope>NUCLEOTIDE SEQUENCE [LARGE SCALE GENOMIC DNA]</scope>
    <source>
        <strain evidence="7 8">DC21W</strain>
    </source>
</reference>
<evidence type="ECO:0000256" key="3">
    <source>
        <dbReference type="ARBA" id="ARBA00023136"/>
    </source>
</evidence>
<gene>
    <name evidence="7" type="ORF">PQU95_17910</name>
</gene>
<feature type="signal peptide" evidence="6">
    <location>
        <begin position="1"/>
        <end position="22"/>
    </location>
</feature>
<sequence>MHKITRSLSIAALAIASSAALADTKVEQMAIPVVKCQASTGKTIAINTLECTAASCQAQGGPGGGMAALAGLIAGNGGVQGIGNGMRSMLTNAIRETGCFKLVDLEQFKKMREMLAATGQTVAPPKIDLMIAGQITALELSKEGGALGGGFIPLLGLISKNTEKASMQLDLTSMNPQTLEIHEARSFAANSDKSSWGFAAIGGGVGGGWSISKSLALDMVARDIIVSSANYLAETYAAGNITSRPAPAPAN</sequence>
<dbReference type="Proteomes" id="UP001219956">
    <property type="component" value="Unassembled WGS sequence"/>
</dbReference>
<evidence type="ECO:0000256" key="6">
    <source>
        <dbReference type="SAM" id="SignalP"/>
    </source>
</evidence>
<keyword evidence="3" id="KW-0472">Membrane</keyword>
<dbReference type="InterPro" id="IPR005534">
    <property type="entry name" value="Curli_assmbl/transp-comp_CsgG"/>
</dbReference>
<dbReference type="Gene3D" id="3.40.50.10610">
    <property type="entry name" value="ABC-type transport auxiliary lipoprotein component"/>
    <property type="match status" value="1"/>
</dbReference>
<evidence type="ECO:0000256" key="1">
    <source>
        <dbReference type="ARBA" id="ARBA00022475"/>
    </source>
</evidence>
<evidence type="ECO:0000313" key="8">
    <source>
        <dbReference type="Proteomes" id="UP001219956"/>
    </source>
</evidence>
<keyword evidence="2 6" id="KW-0732">Signal</keyword>
<accession>A0ABT5J2N8</accession>
<dbReference type="RefSeq" id="WP_272753266.1">
    <property type="nucleotide sequence ID" value="NZ_JAQQLF010000031.1"/>
</dbReference>
<evidence type="ECO:0000256" key="5">
    <source>
        <dbReference type="ARBA" id="ARBA00023288"/>
    </source>
</evidence>
<keyword evidence="4" id="KW-0564">Palmitate</keyword>
<evidence type="ECO:0000313" key="7">
    <source>
        <dbReference type="EMBL" id="MDC7719081.1"/>
    </source>
</evidence>
<protein>
    <submittedName>
        <fullName evidence="7">CsgG/HfaB family protein</fullName>
    </submittedName>
</protein>
<keyword evidence="5" id="KW-0449">Lipoprotein</keyword>
<comment type="caution">
    <text evidence="7">The sequence shown here is derived from an EMBL/GenBank/DDBJ whole genome shotgun (WGS) entry which is preliminary data.</text>
</comment>
<dbReference type="PANTHER" id="PTHR41164:SF1">
    <property type="entry name" value="CURLI PRODUCTION ASSEMBLY_TRANSPORT COMPONENT CSGG"/>
    <property type="match status" value="1"/>
</dbReference>
<dbReference type="PANTHER" id="PTHR41164">
    <property type="entry name" value="CURLI PRODUCTION ASSEMBLY/TRANSPORT COMPONENT CSGG"/>
    <property type="match status" value="1"/>
</dbReference>
<name>A0ABT5J2N8_9NEIS</name>
<organism evidence="7 8">
    <name type="scientific">Vogesella aquatica</name>
    <dbReference type="NCBI Taxonomy" id="2984206"/>
    <lineage>
        <taxon>Bacteria</taxon>
        <taxon>Pseudomonadati</taxon>
        <taxon>Pseudomonadota</taxon>
        <taxon>Betaproteobacteria</taxon>
        <taxon>Neisseriales</taxon>
        <taxon>Chromobacteriaceae</taxon>
        <taxon>Vogesella</taxon>
    </lineage>
</organism>
<keyword evidence="1" id="KW-1003">Cell membrane</keyword>
<proteinExistence type="predicted"/>
<feature type="chain" id="PRO_5046350851" evidence="6">
    <location>
        <begin position="23"/>
        <end position="251"/>
    </location>
</feature>
<evidence type="ECO:0000256" key="4">
    <source>
        <dbReference type="ARBA" id="ARBA00023139"/>
    </source>
</evidence>
<keyword evidence="8" id="KW-1185">Reference proteome</keyword>
<dbReference type="EMBL" id="JAQQLF010000031">
    <property type="protein sequence ID" value="MDC7719081.1"/>
    <property type="molecule type" value="Genomic_DNA"/>
</dbReference>
<evidence type="ECO:0000256" key="2">
    <source>
        <dbReference type="ARBA" id="ARBA00022729"/>
    </source>
</evidence>
<dbReference type="Pfam" id="PF03783">
    <property type="entry name" value="CsgG"/>
    <property type="match status" value="1"/>
</dbReference>